<dbReference type="InterPro" id="IPR029068">
    <property type="entry name" value="Glyas_Bleomycin-R_OHBP_Dase"/>
</dbReference>
<evidence type="ECO:0000313" key="1">
    <source>
        <dbReference type="EMBL" id="MCP1339587.1"/>
    </source>
</evidence>
<reference evidence="1" key="1">
    <citation type="submission" date="2022-06" db="EMBL/GenBank/DDBJ databases">
        <title>Idiomarina rhizosphaerae M1R2S28.</title>
        <authorList>
            <person name="Sun J.-Q."/>
            <person name="Li L.-F."/>
        </authorList>
    </citation>
    <scope>NUCLEOTIDE SEQUENCE</scope>
    <source>
        <strain evidence="1">M1R2S28</strain>
    </source>
</reference>
<name>A0A9X2FW11_9GAMM</name>
<protein>
    <submittedName>
        <fullName evidence="1">VOC family protein</fullName>
    </submittedName>
</protein>
<sequence length="137" mass="15736">MDSSINSATICIGSIEIPVFNLRRAIEWYKKALRYDCVWSDEWHAMLHPQAVVESSAKILLVKTDDSFRLKFKSTFTNTEHSVIDFETDDLERFHQHLLTLIPSLGAIPEPVNDWAPRGFGFEDSEGNRLAVFSYSR</sequence>
<dbReference type="RefSeq" id="WP_253619498.1">
    <property type="nucleotide sequence ID" value="NZ_JAMZDE010000007.1"/>
</dbReference>
<keyword evidence="2" id="KW-1185">Reference proteome</keyword>
<dbReference type="SUPFAM" id="SSF54593">
    <property type="entry name" value="Glyoxalase/Bleomycin resistance protein/Dihydroxybiphenyl dioxygenase"/>
    <property type="match status" value="1"/>
</dbReference>
<dbReference type="CDD" id="cd06587">
    <property type="entry name" value="VOC"/>
    <property type="match status" value="1"/>
</dbReference>
<gene>
    <name evidence="1" type="ORF">NJR55_08255</name>
</gene>
<dbReference type="Gene3D" id="3.10.180.10">
    <property type="entry name" value="2,3-Dihydroxybiphenyl 1,2-Dioxygenase, domain 1"/>
    <property type="match status" value="1"/>
</dbReference>
<dbReference type="AlphaFoldDB" id="A0A9X2FW11"/>
<dbReference type="EMBL" id="JAMZDE010000007">
    <property type="protein sequence ID" value="MCP1339587.1"/>
    <property type="molecule type" value="Genomic_DNA"/>
</dbReference>
<proteinExistence type="predicted"/>
<evidence type="ECO:0000313" key="2">
    <source>
        <dbReference type="Proteomes" id="UP001139474"/>
    </source>
</evidence>
<organism evidence="1 2">
    <name type="scientific">Idiomarina rhizosphaerae</name>
    <dbReference type="NCBI Taxonomy" id="2961572"/>
    <lineage>
        <taxon>Bacteria</taxon>
        <taxon>Pseudomonadati</taxon>
        <taxon>Pseudomonadota</taxon>
        <taxon>Gammaproteobacteria</taxon>
        <taxon>Alteromonadales</taxon>
        <taxon>Idiomarinaceae</taxon>
        <taxon>Idiomarina</taxon>
    </lineage>
</organism>
<dbReference type="Proteomes" id="UP001139474">
    <property type="component" value="Unassembled WGS sequence"/>
</dbReference>
<comment type="caution">
    <text evidence="1">The sequence shown here is derived from an EMBL/GenBank/DDBJ whole genome shotgun (WGS) entry which is preliminary data.</text>
</comment>
<accession>A0A9X2FW11</accession>